<dbReference type="PROSITE" id="PS51050">
    <property type="entry name" value="ZF_CW"/>
    <property type="match status" value="1"/>
</dbReference>
<dbReference type="InterPro" id="IPR050701">
    <property type="entry name" value="Histone_Mod_Regulator"/>
</dbReference>
<dbReference type="PROSITE" id="PS50868">
    <property type="entry name" value="POST_SET"/>
    <property type="match status" value="1"/>
</dbReference>
<keyword evidence="7" id="KW-0156">Chromatin regulator</keyword>
<feature type="compositionally biased region" description="Basic and acidic residues" evidence="11">
    <location>
        <begin position="1019"/>
        <end position="1034"/>
    </location>
</feature>
<evidence type="ECO:0000256" key="11">
    <source>
        <dbReference type="SAM" id="MobiDB-lite"/>
    </source>
</evidence>
<dbReference type="PROSITE" id="PS50280">
    <property type="entry name" value="SET"/>
    <property type="match status" value="1"/>
</dbReference>
<dbReference type="OrthoDB" id="496514at2759"/>
<keyword evidence="5 9" id="KW-0863">Zinc-finger</keyword>
<dbReference type="InterPro" id="IPR046341">
    <property type="entry name" value="SET_dom_sf"/>
</dbReference>
<evidence type="ECO:0000256" key="2">
    <source>
        <dbReference type="ARBA" id="ARBA00022679"/>
    </source>
</evidence>
<dbReference type="SUPFAM" id="SSF47095">
    <property type="entry name" value="HMG-box"/>
    <property type="match status" value="1"/>
</dbReference>
<feature type="compositionally biased region" description="Basic and acidic residues" evidence="11">
    <location>
        <begin position="594"/>
        <end position="618"/>
    </location>
</feature>
<feature type="compositionally biased region" description="Acidic residues" evidence="11">
    <location>
        <begin position="575"/>
        <end position="593"/>
    </location>
</feature>
<evidence type="ECO:0000256" key="9">
    <source>
        <dbReference type="PROSITE-ProRule" id="PRU00146"/>
    </source>
</evidence>
<dbReference type="InterPro" id="IPR009071">
    <property type="entry name" value="HMG_box_dom"/>
</dbReference>
<feature type="domain" description="HMG box" evidence="13">
    <location>
        <begin position="451"/>
        <end position="522"/>
    </location>
</feature>
<evidence type="ECO:0000256" key="10">
    <source>
        <dbReference type="PROSITE-ProRule" id="PRU00267"/>
    </source>
</evidence>
<dbReference type="Pfam" id="PF00856">
    <property type="entry name" value="SET"/>
    <property type="match status" value="1"/>
</dbReference>
<dbReference type="SUPFAM" id="SSF57903">
    <property type="entry name" value="FYVE/PHD zinc finger"/>
    <property type="match status" value="2"/>
</dbReference>
<dbReference type="EMBL" id="FO082273">
    <property type="protein sequence ID" value="CCO17344.1"/>
    <property type="molecule type" value="Genomic_DNA"/>
</dbReference>
<feature type="region of interest" description="Disordered" evidence="11">
    <location>
        <begin position="1708"/>
        <end position="1728"/>
    </location>
</feature>
<evidence type="ECO:0000259" key="16">
    <source>
        <dbReference type="PROSITE" id="PS51050"/>
    </source>
</evidence>
<dbReference type="PROSITE" id="PS01359">
    <property type="entry name" value="ZF_PHD_1"/>
    <property type="match status" value="1"/>
</dbReference>
<keyword evidence="10" id="KW-0238">DNA-binding</keyword>
<feature type="region of interest" description="Disordered" evidence="11">
    <location>
        <begin position="575"/>
        <end position="620"/>
    </location>
</feature>
<dbReference type="SUPFAM" id="SSF63748">
    <property type="entry name" value="Tudor/PWWP/MBT"/>
    <property type="match status" value="1"/>
</dbReference>
<dbReference type="PANTHER" id="PTHR13793:SF107">
    <property type="entry name" value="BROMODOMAIN-CONTAINING PROTEIN HOMOLOG"/>
    <property type="match status" value="1"/>
</dbReference>
<name>K8EH69_9CHLO</name>
<feature type="region of interest" description="Disordered" evidence="11">
    <location>
        <begin position="146"/>
        <end position="214"/>
    </location>
</feature>
<dbReference type="RefSeq" id="XP_007512744.1">
    <property type="nucleotide sequence ID" value="XM_007512682.1"/>
</dbReference>
<feature type="DNA-binding region" description="HMG box" evidence="10">
    <location>
        <begin position="451"/>
        <end position="522"/>
    </location>
</feature>
<accession>K8EH69</accession>
<dbReference type="GO" id="GO:0032259">
    <property type="term" value="P:methylation"/>
    <property type="evidence" value="ECO:0007669"/>
    <property type="project" value="UniProtKB-KW"/>
</dbReference>
<dbReference type="eggNOG" id="KOG1080">
    <property type="taxonomic scope" value="Eukaryota"/>
</dbReference>
<feature type="compositionally biased region" description="Basic and acidic residues" evidence="11">
    <location>
        <begin position="1112"/>
        <end position="1148"/>
    </location>
</feature>
<dbReference type="CDD" id="cd15662">
    <property type="entry name" value="ePHD_ATX1_2_like"/>
    <property type="match status" value="1"/>
</dbReference>
<feature type="region of interest" description="Disordered" evidence="11">
    <location>
        <begin position="1464"/>
        <end position="1500"/>
    </location>
</feature>
<dbReference type="Gene3D" id="3.10.390.10">
    <property type="entry name" value="SAND domain-like"/>
    <property type="match status" value="1"/>
</dbReference>
<dbReference type="GO" id="GO:0008168">
    <property type="term" value="F:methyltransferase activity"/>
    <property type="evidence" value="ECO:0007669"/>
    <property type="project" value="UniProtKB-KW"/>
</dbReference>
<dbReference type="SUPFAM" id="SSF82199">
    <property type="entry name" value="SET domain"/>
    <property type="match status" value="1"/>
</dbReference>
<keyword evidence="3" id="KW-0949">S-adenosyl-L-methionine</keyword>
<evidence type="ECO:0000256" key="1">
    <source>
        <dbReference type="ARBA" id="ARBA00022603"/>
    </source>
</evidence>
<dbReference type="InterPro" id="IPR011011">
    <property type="entry name" value="Znf_FYVE_PHD"/>
</dbReference>
<dbReference type="Pfam" id="PF07496">
    <property type="entry name" value="zf-CW"/>
    <property type="match status" value="1"/>
</dbReference>
<dbReference type="Pfam" id="PF00855">
    <property type="entry name" value="PWWP"/>
    <property type="match status" value="1"/>
</dbReference>
<evidence type="ECO:0000259" key="17">
    <source>
        <dbReference type="PROSITE" id="PS51805"/>
    </source>
</evidence>
<dbReference type="GO" id="GO:0003677">
    <property type="term" value="F:DNA binding"/>
    <property type="evidence" value="ECO:0007669"/>
    <property type="project" value="UniProtKB-UniRule"/>
</dbReference>
<dbReference type="KEGG" id="bpg:Bathy06g02690"/>
<feature type="region of interest" description="Disordered" evidence="11">
    <location>
        <begin position="1296"/>
        <end position="1320"/>
    </location>
</feature>
<dbReference type="InterPro" id="IPR010919">
    <property type="entry name" value="SAND-like_dom_sf"/>
</dbReference>
<keyword evidence="19" id="KW-1185">Reference proteome</keyword>
<reference evidence="18 19" key="1">
    <citation type="submission" date="2011-10" db="EMBL/GenBank/DDBJ databases">
        <authorList>
            <person name="Genoscope - CEA"/>
        </authorList>
    </citation>
    <scope>NUCLEOTIDE SEQUENCE [LARGE SCALE GENOMIC DNA]</scope>
    <source>
        <strain evidence="18 19">RCC 1105</strain>
    </source>
</reference>
<evidence type="ECO:0000256" key="7">
    <source>
        <dbReference type="ARBA" id="ARBA00022853"/>
    </source>
</evidence>
<evidence type="ECO:0000313" key="18">
    <source>
        <dbReference type="EMBL" id="CCO17344.1"/>
    </source>
</evidence>
<dbReference type="Gene3D" id="2.30.30.140">
    <property type="match status" value="1"/>
</dbReference>
<dbReference type="GO" id="GO:0008270">
    <property type="term" value="F:zinc ion binding"/>
    <property type="evidence" value="ECO:0007669"/>
    <property type="project" value="UniProtKB-KW"/>
</dbReference>
<dbReference type="Pfam" id="PF13831">
    <property type="entry name" value="PHD_2"/>
    <property type="match status" value="1"/>
</dbReference>
<dbReference type="GeneID" id="19015249"/>
<dbReference type="Pfam" id="PF13832">
    <property type="entry name" value="zf-HC5HC2H_2"/>
    <property type="match status" value="1"/>
</dbReference>
<dbReference type="InterPro" id="IPR003616">
    <property type="entry name" value="Post-SET_dom"/>
</dbReference>
<evidence type="ECO:0000259" key="12">
    <source>
        <dbReference type="PROSITE" id="PS50016"/>
    </source>
</evidence>
<dbReference type="InterPro" id="IPR001965">
    <property type="entry name" value="Znf_PHD"/>
</dbReference>
<keyword evidence="8 10" id="KW-0539">Nucleus</keyword>
<organism evidence="18 19">
    <name type="scientific">Bathycoccus prasinos</name>
    <dbReference type="NCBI Taxonomy" id="41875"/>
    <lineage>
        <taxon>Eukaryota</taxon>
        <taxon>Viridiplantae</taxon>
        <taxon>Chlorophyta</taxon>
        <taxon>Mamiellophyceae</taxon>
        <taxon>Mamiellales</taxon>
        <taxon>Bathycoccaceae</taxon>
        <taxon>Bathycoccus</taxon>
    </lineage>
</organism>
<feature type="region of interest" description="Disordered" evidence="11">
    <location>
        <begin position="377"/>
        <end position="450"/>
    </location>
</feature>
<feature type="domain" description="PHD-type" evidence="12">
    <location>
        <begin position="791"/>
        <end position="843"/>
    </location>
</feature>
<dbReference type="InterPro" id="IPR036910">
    <property type="entry name" value="HMG_box_dom_sf"/>
</dbReference>
<dbReference type="InterPro" id="IPR001214">
    <property type="entry name" value="SET_dom"/>
</dbReference>
<dbReference type="Proteomes" id="UP000198341">
    <property type="component" value="Chromosome 6"/>
</dbReference>
<dbReference type="InterPro" id="IPR019787">
    <property type="entry name" value="Znf_PHD-finger"/>
</dbReference>
<dbReference type="SMART" id="SM00249">
    <property type="entry name" value="PHD"/>
    <property type="match status" value="3"/>
</dbReference>
<feature type="compositionally biased region" description="Acidic residues" evidence="11">
    <location>
        <begin position="151"/>
        <end position="175"/>
    </location>
</feature>
<feature type="compositionally biased region" description="Acidic residues" evidence="11">
    <location>
        <begin position="1102"/>
        <end position="1111"/>
    </location>
</feature>
<keyword evidence="6" id="KW-0862">Zinc</keyword>
<evidence type="ECO:0000256" key="6">
    <source>
        <dbReference type="ARBA" id="ARBA00022833"/>
    </source>
</evidence>
<feature type="domain" description="PHD-type" evidence="12">
    <location>
        <begin position="239"/>
        <end position="318"/>
    </location>
</feature>
<dbReference type="InterPro" id="IPR019786">
    <property type="entry name" value="Zinc_finger_PHD-type_CS"/>
</dbReference>
<dbReference type="InterPro" id="IPR034732">
    <property type="entry name" value="EPHD"/>
</dbReference>
<evidence type="ECO:0000256" key="8">
    <source>
        <dbReference type="ARBA" id="ARBA00023242"/>
    </source>
</evidence>
<dbReference type="PROSITE" id="PS50016">
    <property type="entry name" value="ZF_PHD_2"/>
    <property type="match status" value="2"/>
</dbReference>
<dbReference type="PROSITE" id="PS51805">
    <property type="entry name" value="EPHD"/>
    <property type="match status" value="1"/>
</dbReference>
<feature type="compositionally biased region" description="Acidic residues" evidence="11">
    <location>
        <begin position="1489"/>
        <end position="1500"/>
    </location>
</feature>
<feature type="region of interest" description="Disordered" evidence="11">
    <location>
        <begin position="1019"/>
        <end position="1148"/>
    </location>
</feature>
<feature type="domain" description="SET" evidence="14">
    <location>
        <begin position="1852"/>
        <end position="1968"/>
    </location>
</feature>
<dbReference type="CDD" id="cd15495">
    <property type="entry name" value="PHD_ATX3_4_5_like"/>
    <property type="match status" value="1"/>
</dbReference>
<protein>
    <recommendedName>
        <fullName evidence="20">Histone-lysine N-methyltransferase</fullName>
    </recommendedName>
</protein>
<keyword evidence="2" id="KW-0808">Transferase</keyword>
<evidence type="ECO:0000256" key="3">
    <source>
        <dbReference type="ARBA" id="ARBA00022691"/>
    </source>
</evidence>
<dbReference type="PROSITE" id="PS50118">
    <property type="entry name" value="HMG_BOX_2"/>
    <property type="match status" value="1"/>
</dbReference>
<dbReference type="Gene3D" id="2.170.270.10">
    <property type="entry name" value="SET domain"/>
    <property type="match status" value="1"/>
</dbReference>
<dbReference type="CDD" id="cd10518">
    <property type="entry name" value="SET_SETD1-like"/>
    <property type="match status" value="1"/>
</dbReference>
<evidence type="ECO:0000259" key="13">
    <source>
        <dbReference type="PROSITE" id="PS50118"/>
    </source>
</evidence>
<proteinExistence type="predicted"/>
<dbReference type="InterPro" id="IPR000313">
    <property type="entry name" value="PWWP_dom"/>
</dbReference>
<evidence type="ECO:0000256" key="4">
    <source>
        <dbReference type="ARBA" id="ARBA00022723"/>
    </source>
</evidence>
<dbReference type="STRING" id="41875.K8EH69"/>
<dbReference type="PANTHER" id="PTHR13793">
    <property type="entry name" value="PHD FINGER PROTEINS"/>
    <property type="match status" value="1"/>
</dbReference>
<dbReference type="SMART" id="SM00317">
    <property type="entry name" value="SET"/>
    <property type="match status" value="1"/>
</dbReference>
<evidence type="ECO:0000259" key="14">
    <source>
        <dbReference type="PROSITE" id="PS50280"/>
    </source>
</evidence>
<keyword evidence="1" id="KW-0489">Methyltransferase</keyword>
<evidence type="ECO:0000259" key="15">
    <source>
        <dbReference type="PROSITE" id="PS50868"/>
    </source>
</evidence>
<dbReference type="InterPro" id="IPR041956">
    <property type="entry name" value="ATX1/2_ePHD"/>
</dbReference>
<dbReference type="Gene3D" id="3.30.40.10">
    <property type="entry name" value="Zinc/RING finger domain, C3HC4 (zinc finger)"/>
    <property type="match status" value="3"/>
</dbReference>
<feature type="domain" description="CW-type" evidence="16">
    <location>
        <begin position="1499"/>
        <end position="1556"/>
    </location>
</feature>
<dbReference type="InterPro" id="IPR042011">
    <property type="entry name" value="ATX3/4/5_PHD"/>
</dbReference>
<sequence>MDWAADPPPSWAVFPQQPNDLNHYQVGDLVFCKATIRAIEPFWPGKLIDPIEAPSAVRASCVPDAVCVMFYGPATIKKHDRDYCWAVKEQLAPFDEENARTCKTQALPKRMRPRAFETAVKEIERVYKQFGTARLGFVEGVVMPQNHSEEAHEEEDEERGEDDTDEEDTEDEEYDGTNNRKKKKNAKHASSTTAQKRKSGAVAASTSSHKDKKPKKLMKNGLQCASCGVSCARKELDAKQFCLLCAKMHGEGQYCPCCGKVWHYANCGPMIQCDTCEMWVHDLCDATAAEILKKEADALKEGREEEEIPYNCPTCAAGKIDKEAMKIKAARQAREAELERKKLLSQIPKLPKALAKVKDDAMMQCDDIDVNDTHTDLIHQSDAGDNNIKAQNDTRKESIQDEGPASAENLNMFSPPPARDASKLSTDVNNNNNNNNKISSPPSATKVGKLPSRPKTAWQLFGADFTAKYKTENHLEQISNHAEMYRLQGMAWQKLSGSEKQRYEVQASEAAMRFRNALLKMQKNGTLQARLAKSIPSVDAREQEKKLMLQQQQRQNKTHAEKIITANIKKAEEELNGLEEDEDEESVLQEEREENAFEKKNKKNSQEKKEKKTTKLTEKDDDQDANLKTILAAKEAQRAAERRVGLSGVPFAEFTRKSRVDWSLVPKDLSERPERVQVVCNGVKGDFLTQEYRVVCLCSMCQGREGSLTATEFEKHAGMGQAKKWKASLRMVVPERMPVGRWLDGVPVRKYKERTEKKEKFSKAIPEKNRKVVEEDQEIEDYKSIHIAWTVDRCAVCDDERDFDFDQLITCEGCQVSVHQSCYGVHEIPDQAVGWLCRACEHTGGVVSETPKCCLCPVIGGALKPTTVDGVWAHSACCQWIPETTVLDIETMEPIDNIAAIQRERWELLCTICKQRCGTKVQCCHPGCFLAYHPLCARGAGLFMDQGDEYGNADEDPEDDTMHLISYCHRHCRVDKERQKMYGCVEGMRYSEEGNDGVIVSGPWIQTKVSKRVARVLEAEEEERKKREQREQEKITNNSDSDLSDSEGDGLCAKLRPYIPKGHPRTEADIDDDDGDVVKPKIRKRLIHDDSDDERVFGGKDSEDEDSDEDNEAQKEIEGREKNERELQLEEEQRAIQKRREERDQEKRRKIAEKLAKAAVTKPKAEAEPDDINAPPVLPGGLPLPLDNVGDPNLPNISVSCKSTVGTFRPADTYIKCHCARCVHMVSDFGKDAPSLWEANRWEHHCGMGHAKKWRISIKILPEGGDPSNRTERVGYETFGSYLDEHPQITVLSRAGRPLPKGKTKHVNLERDPSLPPLPKKKAVYPVGQLALRNIEIDLDNFGKKDDKKMTIEEKAKSLEGRRIAIDASTATFKESIFVKATITEAVVTRTGCRHRLNFDDEGGLKAIKTDMLSLNDPKFAIKWLNGETDETLHHDEWPDLSFIPKVAASKDEDYTQERAHALAATARKPGPPKPSKPLDPSKFKSIFDDDDEESDDEDRECEAWVQCENDDCRKWRRVPQSVAEALAKDDADVWTCERNPEPRFADCEIEQEFLDDEIDRRIELKKPKFMGDDDVVYEKARAEKRLKREQRKELLQNSSKMKDLAKKAVDDDDDSWHPELPIEVSVVCRNIIGEYNTRKSIIRCLCEKCQPTPDAPPVYHDPKKYEDHAGMPFSKKWRVSIRVCVAGGILMPLGKWLEGFGVRLSKRKKKKKNKKADENQPYGMKKFGQGLTPAQLREIQLNVYRRLGVQPPKSTDLLKAKNLGPPPKTGKRQYVGLQPYIVRGTRGGLHRALVTSRSYTPEEWREKYIKSQAARKLGGEHGASVPNKGPLEGTGLSLKERMLECTNTVKKRLTFGKSAIHGWGLISKVPIKAGAMVIIYRGEAVRTPIADLREARYERDGTDCYLLRADDHTVVDCTNMGNIARFTNHSCDPNMYTKIIKSGGEHHVCFFTRVDVPAGTEMTYNYRFEIEDGKVPCYCASHNCRGYLA</sequence>
<dbReference type="InterPro" id="IPR011124">
    <property type="entry name" value="Znf_CW"/>
</dbReference>
<dbReference type="GO" id="GO:0006357">
    <property type="term" value="P:regulation of transcription by RNA polymerase II"/>
    <property type="evidence" value="ECO:0007669"/>
    <property type="project" value="TreeGrafter"/>
</dbReference>
<dbReference type="GO" id="GO:0006325">
    <property type="term" value="P:chromatin organization"/>
    <property type="evidence" value="ECO:0007669"/>
    <property type="project" value="UniProtKB-KW"/>
</dbReference>
<gene>
    <name evidence="18" type="ORF">Bathy06g02690</name>
</gene>
<evidence type="ECO:0008006" key="20">
    <source>
        <dbReference type="Google" id="ProtNLM"/>
    </source>
</evidence>
<dbReference type="Gene3D" id="1.10.30.10">
    <property type="entry name" value="High mobility group box domain"/>
    <property type="match status" value="1"/>
</dbReference>
<evidence type="ECO:0000313" key="19">
    <source>
        <dbReference type="Proteomes" id="UP000198341"/>
    </source>
</evidence>
<dbReference type="InterPro" id="IPR013083">
    <property type="entry name" value="Znf_RING/FYVE/PHD"/>
</dbReference>
<keyword evidence="4" id="KW-0479">Metal-binding</keyword>
<dbReference type="GO" id="GO:0005634">
    <property type="term" value="C:nucleus"/>
    <property type="evidence" value="ECO:0007669"/>
    <property type="project" value="UniProtKB-UniRule"/>
</dbReference>
<feature type="region of interest" description="Disordered" evidence="11">
    <location>
        <begin position="1157"/>
        <end position="1176"/>
    </location>
</feature>
<dbReference type="Gene3D" id="3.30.40.100">
    <property type="match status" value="1"/>
</dbReference>
<evidence type="ECO:0000256" key="5">
    <source>
        <dbReference type="ARBA" id="ARBA00022771"/>
    </source>
</evidence>
<feature type="domain" description="Post-SET" evidence="15">
    <location>
        <begin position="1974"/>
        <end position="1990"/>
    </location>
</feature>
<feature type="domain" description="PHD-type" evidence="17">
    <location>
        <begin position="850"/>
        <end position="972"/>
    </location>
</feature>